<dbReference type="EMBL" id="SMMG02000009">
    <property type="protein sequence ID" value="KAA3460932.1"/>
    <property type="molecule type" value="Genomic_DNA"/>
</dbReference>
<reference evidence="3" key="1">
    <citation type="journal article" date="2019" name="Plant Biotechnol. J.">
        <title>Genome sequencing of the Australian wild diploid species Gossypium australe highlights disease resistance and delayed gland morphogenesis.</title>
        <authorList>
            <person name="Cai Y."/>
            <person name="Cai X."/>
            <person name="Wang Q."/>
            <person name="Wang P."/>
            <person name="Zhang Y."/>
            <person name="Cai C."/>
            <person name="Xu Y."/>
            <person name="Wang K."/>
            <person name="Zhou Z."/>
            <person name="Wang C."/>
            <person name="Geng S."/>
            <person name="Li B."/>
            <person name="Dong Q."/>
            <person name="Hou Y."/>
            <person name="Wang H."/>
            <person name="Ai P."/>
            <person name="Liu Z."/>
            <person name="Yi F."/>
            <person name="Sun M."/>
            <person name="An G."/>
            <person name="Cheng J."/>
            <person name="Zhang Y."/>
            <person name="Shi Q."/>
            <person name="Xie Y."/>
            <person name="Shi X."/>
            <person name="Chang Y."/>
            <person name="Huang F."/>
            <person name="Chen Y."/>
            <person name="Hong S."/>
            <person name="Mi L."/>
            <person name="Sun Q."/>
            <person name="Zhang L."/>
            <person name="Zhou B."/>
            <person name="Peng R."/>
            <person name="Zhang X."/>
            <person name="Liu F."/>
        </authorList>
    </citation>
    <scope>NUCLEOTIDE SEQUENCE [LARGE SCALE GENOMIC DNA]</scope>
    <source>
        <strain evidence="3">cv. PA1801</strain>
    </source>
</reference>
<accession>A0A5B6UXI3</accession>
<gene>
    <name evidence="2" type="ORF">EPI10_027551</name>
</gene>
<dbReference type="AlphaFoldDB" id="A0A5B6UXI3"/>
<feature type="signal peptide" evidence="1">
    <location>
        <begin position="1"/>
        <end position="15"/>
    </location>
</feature>
<evidence type="ECO:0000256" key="1">
    <source>
        <dbReference type="SAM" id="SignalP"/>
    </source>
</evidence>
<proteinExistence type="predicted"/>
<sequence>MFLSLACCQWRIVRRWVILLRISCIRTYYERWVLDISWMLWYWNCVRMWTQNSEIFPRAIYVIPIDRGPSVGSICA</sequence>
<name>A0A5B6UXI3_9ROSI</name>
<comment type="caution">
    <text evidence="2">The sequence shown here is derived from an EMBL/GenBank/DDBJ whole genome shotgun (WGS) entry which is preliminary data.</text>
</comment>
<feature type="chain" id="PRO_5022937906" evidence="1">
    <location>
        <begin position="16"/>
        <end position="76"/>
    </location>
</feature>
<evidence type="ECO:0000313" key="2">
    <source>
        <dbReference type="EMBL" id="KAA3460932.1"/>
    </source>
</evidence>
<protein>
    <submittedName>
        <fullName evidence="2">Uncharacterized protein</fullName>
    </submittedName>
</protein>
<keyword evidence="1" id="KW-0732">Signal</keyword>
<evidence type="ECO:0000313" key="3">
    <source>
        <dbReference type="Proteomes" id="UP000325315"/>
    </source>
</evidence>
<organism evidence="2 3">
    <name type="scientific">Gossypium australe</name>
    <dbReference type="NCBI Taxonomy" id="47621"/>
    <lineage>
        <taxon>Eukaryota</taxon>
        <taxon>Viridiplantae</taxon>
        <taxon>Streptophyta</taxon>
        <taxon>Embryophyta</taxon>
        <taxon>Tracheophyta</taxon>
        <taxon>Spermatophyta</taxon>
        <taxon>Magnoliopsida</taxon>
        <taxon>eudicotyledons</taxon>
        <taxon>Gunneridae</taxon>
        <taxon>Pentapetalae</taxon>
        <taxon>rosids</taxon>
        <taxon>malvids</taxon>
        <taxon>Malvales</taxon>
        <taxon>Malvaceae</taxon>
        <taxon>Malvoideae</taxon>
        <taxon>Gossypium</taxon>
    </lineage>
</organism>
<keyword evidence="3" id="KW-1185">Reference proteome</keyword>
<dbReference type="Proteomes" id="UP000325315">
    <property type="component" value="Unassembled WGS sequence"/>
</dbReference>